<keyword evidence="4" id="KW-1185">Reference proteome</keyword>
<sequence>MEIVSIIVLMLVVAAIQLQLKSNRKNSRALEKILPIYKVERDCIISKQGDVTVAFTLDLPEIFTLSAADYETIHHIWVRAIRLLPPGTVIHKQDWYTDAAYQSNFSPDQSFLQRSSERFFHSRPYLNHQCYLMITRKADNRKPASSVFSNLLRSSLVPQNTIQEQPFQDFMDKVSQVQRLLQEGGFIRAHRLTSEDLVGTNEKQGLIERYCFLAAPDQQPVVRDIEFKPEWKVGENYCQMYSLSDVEDLPGLCGSRITYDKYSTDISKFSIGFAAPLGQLLNCNHIYNQFLVVEDSQKTFKKLEAKRRRLQSLSAYSRENAISKDATNAFLNEAISQHRLPVKAHFHVLTWTSHPEQLKELRNKTSAALAAIDANPRQEQSGAPQLYWAGLPGNGADLPLNECFDTFAEQGSCFFTQETNYRHSPSTFGIRLGDRLTGQPIHFDPSDYFMSTGVISNRNKLLIGGSGTGKSLCMAHFMHSYFVQGAHCVIVDVGHSYIGLCKLVNGYYFTYEQNNPFRFNPFFIGEGDTLDTEKKESIKSLLLALWKKDTEVFTRAEYVALSNALSLYFDKLEANKDIFPGFNSFYEFLRDDYAEILSKENVQLKDFDINNFLYVLRPYYKNGEFDFLLNATENLSLLQQPFIVFELDNIKDHPILFPVVTLIIMELFVSKMRKLKGTRKVIVIEEAWKAIAKAGMADFIKYLYKTVRKHFGEAIVVTQELDDVISSPIIKEAIINNADCKILMDMRKFQHKFAQIQTVLGLTDKGRDILFSVNRGNDPKRRYREIYFDLGGVVQQVFAFEPCLEEYYAYTTEEKEKIKVQQYAAKFNGNIARGITALVTESKQ</sequence>
<dbReference type="InterPro" id="IPR027417">
    <property type="entry name" value="P-loop_NTPase"/>
</dbReference>
<evidence type="ECO:0000259" key="1">
    <source>
        <dbReference type="Pfam" id="PF12991"/>
    </source>
</evidence>
<dbReference type="EMBL" id="JBEXAC010000002">
    <property type="protein sequence ID" value="MET6999419.1"/>
    <property type="molecule type" value="Genomic_DNA"/>
</dbReference>
<dbReference type="InterPro" id="IPR043964">
    <property type="entry name" value="P-loop_TraG"/>
</dbReference>
<accession>A0ABV2T8R0</accession>
<name>A0ABV2T8R0_9BACT</name>
<protein>
    <submittedName>
        <fullName evidence="3">TraG family conjugative transposon ATPase</fullName>
    </submittedName>
</protein>
<dbReference type="InterPro" id="IPR022509">
    <property type="entry name" value="Conjugation_ATPase_TraG"/>
</dbReference>
<evidence type="ECO:0000313" key="4">
    <source>
        <dbReference type="Proteomes" id="UP001549749"/>
    </source>
</evidence>
<dbReference type="Proteomes" id="UP001549749">
    <property type="component" value="Unassembled WGS sequence"/>
</dbReference>
<dbReference type="Pfam" id="PF19044">
    <property type="entry name" value="P-loop_TraG"/>
    <property type="match status" value="1"/>
</dbReference>
<dbReference type="Pfam" id="PF12991">
    <property type="entry name" value="DUF3875"/>
    <property type="match status" value="1"/>
</dbReference>
<reference evidence="3 4" key="1">
    <citation type="submission" date="2024-06" db="EMBL/GenBank/DDBJ databases">
        <title>Chitinophaga defluvii sp. nov., isolated from municipal sewage.</title>
        <authorList>
            <person name="Zhang L."/>
        </authorList>
    </citation>
    <scope>NUCLEOTIDE SEQUENCE [LARGE SCALE GENOMIC DNA]</scope>
    <source>
        <strain evidence="3 4">H8</strain>
    </source>
</reference>
<dbReference type="InterPro" id="IPR024451">
    <property type="entry name" value="TraG_N_Bacteroidetes"/>
</dbReference>
<comment type="caution">
    <text evidence="3">The sequence shown here is derived from an EMBL/GenBank/DDBJ whole genome shotgun (WGS) entry which is preliminary data.</text>
</comment>
<dbReference type="PANTHER" id="PTHR38467">
    <property type="match status" value="1"/>
</dbReference>
<feature type="domain" description="TraG N-terminal Bacteroidetes" evidence="1">
    <location>
        <begin position="23"/>
        <end position="74"/>
    </location>
</feature>
<organism evidence="3 4">
    <name type="scientific">Chitinophaga defluvii</name>
    <dbReference type="NCBI Taxonomy" id="3163343"/>
    <lineage>
        <taxon>Bacteria</taxon>
        <taxon>Pseudomonadati</taxon>
        <taxon>Bacteroidota</taxon>
        <taxon>Chitinophagia</taxon>
        <taxon>Chitinophagales</taxon>
        <taxon>Chitinophagaceae</taxon>
        <taxon>Chitinophaga</taxon>
    </lineage>
</organism>
<feature type="domain" description="TraG P-loop" evidence="2">
    <location>
        <begin position="429"/>
        <end position="841"/>
    </location>
</feature>
<dbReference type="SUPFAM" id="SSF52540">
    <property type="entry name" value="P-loop containing nucleoside triphosphate hydrolases"/>
    <property type="match status" value="1"/>
</dbReference>
<proteinExistence type="predicted"/>
<dbReference type="InterPro" id="IPR053155">
    <property type="entry name" value="F-pilin_assembly_TraC"/>
</dbReference>
<dbReference type="PANTHER" id="PTHR38467:SF1">
    <property type="entry name" value="CONJUGATIVE TRANSFER: ASSEMBLY"/>
    <property type="match status" value="1"/>
</dbReference>
<gene>
    <name evidence="3" type="ORF">ABR189_18670</name>
</gene>
<dbReference type="Gene3D" id="3.40.50.300">
    <property type="entry name" value="P-loop containing nucleotide triphosphate hydrolases"/>
    <property type="match status" value="1"/>
</dbReference>
<evidence type="ECO:0000313" key="3">
    <source>
        <dbReference type="EMBL" id="MET6999419.1"/>
    </source>
</evidence>
<dbReference type="RefSeq" id="WP_354661983.1">
    <property type="nucleotide sequence ID" value="NZ_JBEXAC010000002.1"/>
</dbReference>
<dbReference type="NCBIfam" id="TIGR03783">
    <property type="entry name" value="Bac_Flav_CT_G"/>
    <property type="match status" value="1"/>
</dbReference>
<evidence type="ECO:0000259" key="2">
    <source>
        <dbReference type="Pfam" id="PF19044"/>
    </source>
</evidence>
<dbReference type="Gene3D" id="1.10.8.730">
    <property type="match status" value="1"/>
</dbReference>